<reference evidence="1" key="2">
    <citation type="journal article" date="2022" name="New Phytol.">
        <title>Evolutionary transition to the ectomycorrhizal habit in the genomes of a hyperdiverse lineage of mushroom-forming fungi.</title>
        <authorList>
            <person name="Looney B."/>
            <person name="Miyauchi S."/>
            <person name="Morin E."/>
            <person name="Drula E."/>
            <person name="Courty P.E."/>
            <person name="Kohler A."/>
            <person name="Kuo A."/>
            <person name="LaButti K."/>
            <person name="Pangilinan J."/>
            <person name="Lipzen A."/>
            <person name="Riley R."/>
            <person name="Andreopoulos W."/>
            <person name="He G."/>
            <person name="Johnson J."/>
            <person name="Nolan M."/>
            <person name="Tritt A."/>
            <person name="Barry K.W."/>
            <person name="Grigoriev I.V."/>
            <person name="Nagy L.G."/>
            <person name="Hibbett D."/>
            <person name="Henrissat B."/>
            <person name="Matheny P.B."/>
            <person name="Labbe J."/>
            <person name="Martin F.M."/>
        </authorList>
    </citation>
    <scope>NUCLEOTIDE SEQUENCE</scope>
    <source>
        <strain evidence="1">FP105234-sp</strain>
    </source>
</reference>
<dbReference type="EMBL" id="MU276388">
    <property type="protein sequence ID" value="KAI0038916.1"/>
    <property type="molecule type" value="Genomic_DNA"/>
</dbReference>
<sequence>MTSFPPPSSTPNASATEGLPPDERLPSYTEVFVPGATKYYVILDGKYRGIYTNWAVVGPVLNLIQANHRKVYSFSDAQDALRDSDIAMAMVTAHLAGLSVDSGNQVKAPVQPEVPVNSGAHESAASSTASQPAQSNAIAGPLPAATTQTPPLLPLLQSGELIALIASSADIEEGREEYLKGRGGRPAGGGWPYLAVARGRRRGIFANSPEASALVVGYSGFLSRGFRTVGAAHLWLLDHPQ</sequence>
<protein>
    <submittedName>
        <fullName evidence="1">Uncharacterized protein</fullName>
    </submittedName>
</protein>
<proteinExistence type="predicted"/>
<keyword evidence="2" id="KW-1185">Reference proteome</keyword>
<organism evidence="1 2">
    <name type="scientific">Auriscalpium vulgare</name>
    <dbReference type="NCBI Taxonomy" id="40419"/>
    <lineage>
        <taxon>Eukaryota</taxon>
        <taxon>Fungi</taxon>
        <taxon>Dikarya</taxon>
        <taxon>Basidiomycota</taxon>
        <taxon>Agaricomycotina</taxon>
        <taxon>Agaricomycetes</taxon>
        <taxon>Russulales</taxon>
        <taxon>Auriscalpiaceae</taxon>
        <taxon>Auriscalpium</taxon>
    </lineage>
</organism>
<dbReference type="Proteomes" id="UP000814033">
    <property type="component" value="Unassembled WGS sequence"/>
</dbReference>
<reference evidence="1" key="1">
    <citation type="submission" date="2021-02" db="EMBL/GenBank/DDBJ databases">
        <authorList>
            <consortium name="DOE Joint Genome Institute"/>
            <person name="Ahrendt S."/>
            <person name="Looney B.P."/>
            <person name="Miyauchi S."/>
            <person name="Morin E."/>
            <person name="Drula E."/>
            <person name="Courty P.E."/>
            <person name="Chicoki N."/>
            <person name="Fauchery L."/>
            <person name="Kohler A."/>
            <person name="Kuo A."/>
            <person name="Labutti K."/>
            <person name="Pangilinan J."/>
            <person name="Lipzen A."/>
            <person name="Riley R."/>
            <person name="Andreopoulos W."/>
            <person name="He G."/>
            <person name="Johnson J."/>
            <person name="Barry K.W."/>
            <person name="Grigoriev I.V."/>
            <person name="Nagy L."/>
            <person name="Hibbett D."/>
            <person name="Henrissat B."/>
            <person name="Matheny P.B."/>
            <person name="Labbe J."/>
            <person name="Martin F."/>
        </authorList>
    </citation>
    <scope>NUCLEOTIDE SEQUENCE</scope>
    <source>
        <strain evidence="1">FP105234-sp</strain>
    </source>
</reference>
<gene>
    <name evidence="1" type="ORF">FA95DRAFT_1613006</name>
</gene>
<evidence type="ECO:0000313" key="1">
    <source>
        <dbReference type="EMBL" id="KAI0038916.1"/>
    </source>
</evidence>
<accession>A0ACB8R5L6</accession>
<name>A0ACB8R5L6_9AGAM</name>
<evidence type="ECO:0000313" key="2">
    <source>
        <dbReference type="Proteomes" id="UP000814033"/>
    </source>
</evidence>
<comment type="caution">
    <text evidence="1">The sequence shown here is derived from an EMBL/GenBank/DDBJ whole genome shotgun (WGS) entry which is preliminary data.</text>
</comment>